<dbReference type="InterPro" id="IPR045247">
    <property type="entry name" value="Oye-like"/>
</dbReference>
<dbReference type="RefSeq" id="WP_219239082.1">
    <property type="nucleotide sequence ID" value="NZ_JAHWZX010000015.1"/>
</dbReference>
<comment type="caution">
    <text evidence="1">The sequence shown here is derived from an EMBL/GenBank/DDBJ whole genome shotgun (WGS) entry which is preliminary data.</text>
</comment>
<dbReference type="PANTHER" id="PTHR22893">
    <property type="entry name" value="NADH OXIDOREDUCTASE-RELATED"/>
    <property type="match status" value="1"/>
</dbReference>
<protein>
    <recommendedName>
        <fullName evidence="3">NADH:flavin oxidoreductase/NADH oxidase N-terminal domain-containing protein</fullName>
    </recommendedName>
</protein>
<evidence type="ECO:0008006" key="3">
    <source>
        <dbReference type="Google" id="ProtNLM"/>
    </source>
</evidence>
<dbReference type="EMBL" id="JAHWZX010000015">
    <property type="protein sequence ID" value="MBW4331963.1"/>
    <property type="molecule type" value="Genomic_DNA"/>
</dbReference>
<organism evidence="1 2">
    <name type="scientific">Stakelama flava</name>
    <dbReference type="NCBI Taxonomy" id="2860338"/>
    <lineage>
        <taxon>Bacteria</taxon>
        <taxon>Pseudomonadati</taxon>
        <taxon>Pseudomonadota</taxon>
        <taxon>Alphaproteobacteria</taxon>
        <taxon>Sphingomonadales</taxon>
        <taxon>Sphingomonadaceae</taxon>
        <taxon>Stakelama</taxon>
    </lineage>
</organism>
<name>A0ABS6XQB1_9SPHN</name>
<sequence>MSTEISARAAPQISGAGDDLVVLAEILDAPPGFNGARPWCHSRLSLCDRRGGSEWRHPGALDSGGVDAIAFGRPFLANPDLPARFAKNTALNEDDMATWYAPGPEGYTDYPTLEVQAAE</sequence>
<gene>
    <name evidence="1" type="ORF">KY084_13910</name>
</gene>
<accession>A0ABS6XQB1</accession>
<evidence type="ECO:0000313" key="2">
    <source>
        <dbReference type="Proteomes" id="UP001197214"/>
    </source>
</evidence>
<proteinExistence type="predicted"/>
<reference evidence="1 2" key="1">
    <citation type="submission" date="2021-07" db="EMBL/GenBank/DDBJ databases">
        <title>Stakelama flava sp. nov., a novel endophytic bacterium isolated from branch of Kandelia candel.</title>
        <authorList>
            <person name="Tuo L."/>
        </authorList>
    </citation>
    <scope>NUCLEOTIDE SEQUENCE [LARGE SCALE GENOMIC DNA]</scope>
    <source>
        <strain evidence="1 2">CBK3Z-3</strain>
    </source>
</reference>
<dbReference type="Proteomes" id="UP001197214">
    <property type="component" value="Unassembled WGS sequence"/>
</dbReference>
<dbReference type="PANTHER" id="PTHR22893:SF91">
    <property type="entry name" value="NADPH DEHYDROGENASE 2-RELATED"/>
    <property type="match status" value="1"/>
</dbReference>
<evidence type="ECO:0000313" key="1">
    <source>
        <dbReference type="EMBL" id="MBW4331963.1"/>
    </source>
</evidence>
<keyword evidence="2" id="KW-1185">Reference proteome</keyword>